<accession>A0A6I4NVF5</accession>
<keyword evidence="3" id="KW-1185">Reference proteome</keyword>
<dbReference type="GO" id="GO:0006508">
    <property type="term" value="P:proteolysis"/>
    <property type="evidence" value="ECO:0007669"/>
    <property type="project" value="InterPro"/>
</dbReference>
<evidence type="ECO:0000313" key="2">
    <source>
        <dbReference type="EMBL" id="MWB98436.1"/>
    </source>
</evidence>
<evidence type="ECO:0000259" key="1">
    <source>
        <dbReference type="Pfam" id="PF00768"/>
    </source>
</evidence>
<reference evidence="2 3" key="1">
    <citation type="submission" date="2019-12" db="EMBL/GenBank/DDBJ databases">
        <authorList>
            <person name="Kim Y.S."/>
        </authorList>
    </citation>
    <scope>NUCLEOTIDE SEQUENCE [LARGE SCALE GENOMIC DNA]</scope>
    <source>
        <strain evidence="2 3">MMS17-SY077</strain>
    </source>
</reference>
<organism evidence="2 3">
    <name type="scientific">Agromyces seonyuensis</name>
    <dbReference type="NCBI Taxonomy" id="2662446"/>
    <lineage>
        <taxon>Bacteria</taxon>
        <taxon>Bacillati</taxon>
        <taxon>Actinomycetota</taxon>
        <taxon>Actinomycetes</taxon>
        <taxon>Micrococcales</taxon>
        <taxon>Microbacteriaceae</taxon>
        <taxon>Agromyces</taxon>
    </lineage>
</organism>
<dbReference type="Proteomes" id="UP000438182">
    <property type="component" value="Unassembled WGS sequence"/>
</dbReference>
<protein>
    <submittedName>
        <fullName evidence="2">D-alanyl-D-alanine carboxypeptidase</fullName>
    </submittedName>
</protein>
<keyword evidence="2" id="KW-0645">Protease</keyword>
<evidence type="ECO:0000313" key="3">
    <source>
        <dbReference type="Proteomes" id="UP000438182"/>
    </source>
</evidence>
<dbReference type="Gene3D" id="3.40.710.10">
    <property type="entry name" value="DD-peptidase/beta-lactamase superfamily"/>
    <property type="match status" value="1"/>
</dbReference>
<dbReference type="RefSeq" id="WP_160423773.1">
    <property type="nucleotide sequence ID" value="NZ_WSTA01000026.1"/>
</dbReference>
<keyword evidence="2" id="KW-0378">Hydrolase</keyword>
<dbReference type="Pfam" id="PF00768">
    <property type="entry name" value="Peptidase_S11"/>
    <property type="match status" value="1"/>
</dbReference>
<dbReference type="EMBL" id="WSTA01000026">
    <property type="protein sequence ID" value="MWB98436.1"/>
    <property type="molecule type" value="Genomic_DNA"/>
</dbReference>
<gene>
    <name evidence="2" type="ORF">GB864_07730</name>
</gene>
<dbReference type="PANTHER" id="PTHR21581">
    <property type="entry name" value="D-ALANYL-D-ALANINE CARBOXYPEPTIDASE"/>
    <property type="match status" value="1"/>
</dbReference>
<keyword evidence="2" id="KW-0121">Carboxypeptidase</keyword>
<dbReference type="SUPFAM" id="SSF56601">
    <property type="entry name" value="beta-lactamase/transpeptidase-like"/>
    <property type="match status" value="1"/>
</dbReference>
<proteinExistence type="predicted"/>
<dbReference type="InterPro" id="IPR001967">
    <property type="entry name" value="Peptidase_S11_N"/>
</dbReference>
<feature type="domain" description="Peptidase S11 D-alanyl-D-alanine carboxypeptidase A N-terminal" evidence="1">
    <location>
        <begin position="84"/>
        <end position="294"/>
    </location>
</feature>
<dbReference type="GO" id="GO:0009002">
    <property type="term" value="F:serine-type D-Ala-D-Ala carboxypeptidase activity"/>
    <property type="evidence" value="ECO:0007669"/>
    <property type="project" value="InterPro"/>
</dbReference>
<dbReference type="InterPro" id="IPR012338">
    <property type="entry name" value="Beta-lactam/transpept-like"/>
</dbReference>
<dbReference type="PANTHER" id="PTHR21581:SF33">
    <property type="entry name" value="D-ALANYL-D-ALANINE CARBOXYPEPTIDASE DACB"/>
    <property type="match status" value="1"/>
</dbReference>
<comment type="caution">
    <text evidence="2">The sequence shown here is derived from an EMBL/GenBank/DDBJ whole genome shotgun (WGS) entry which is preliminary data.</text>
</comment>
<sequence length="416" mass="42171">MSAAADDRQRRRRRRYVGALASLLVLLVVLGGAGLYASSALGAAVPAAAAAVVDPAPIAGPAAQLSLPTTGPYALDAVGYGRLAASADQSAVPIASISKVVTALVILDAHPLAAGEAGPDIAYTQADVDVYWDVIRRNGTNAPVVAGSTLSQRDSLIAMLLPSANNYAISLATWAFGSVEGFSAAARTWLDAHGFANTNLVEPSGLSAENVSTPGELVQIGELALEQPAIAEIVRMTSADLPVVGHVENTNELLGHGGVDGIKTGTTEEAGACLLFSTDVIVGTESITVVGVVLGGPDHDAIDAQIAALLASATTGFHEITALEANTVLAEYTTPWGESARARAASSVSLVVWGDTSVDVSVSADPLALATRGEQAGTATVTTSAGTVVEVPLVLDAAIEDPGSWWRLTNPGALEG</sequence>
<name>A0A6I4NVF5_9MICO</name>
<dbReference type="AlphaFoldDB" id="A0A6I4NVF5"/>